<keyword evidence="1" id="KW-0175">Coiled coil</keyword>
<keyword evidence="3" id="KW-1185">Reference proteome</keyword>
<dbReference type="EMBL" id="CP034998">
    <property type="protein sequence ID" value="QAS78586.1"/>
    <property type="molecule type" value="Genomic_DNA"/>
</dbReference>
<proteinExistence type="predicted"/>
<evidence type="ECO:0000313" key="2">
    <source>
        <dbReference type="EMBL" id="QAS78586.1"/>
    </source>
</evidence>
<gene>
    <name evidence="2" type="ORF">CO657_11125</name>
</gene>
<accession>A0AAE5TX02</accession>
<protein>
    <submittedName>
        <fullName evidence="2">Uncharacterized protein</fullName>
    </submittedName>
</protein>
<dbReference type="KEGG" id="rad:CO657_11125"/>
<sequence length="688" mass="77100">MTTQWYLGRNAYDPRPNRLHTRIQPRAFSRDGAWRVYDKWIDYFPTEGKVFSPNHPQGASEAFFAFDVTEVTDLTKQDRFRLQTLRKVEEVLDYSDRDPEDVRRIFVEQGVSGRKADRETVVVVLPDDLCVRISLVRDGKGKKSVAELIDLAELPLYSFDRSLFAGDRIDGCWYSVPDVTVGPVQGTIDWSLDKDFLASLFKQLKRLSAPEPGELPYPATRSQIHAFLTTLDRHGLLPADEEPWRSDGERVRRLASDMRFEVDEIEELVHILSSLAPVEEKLSEALDKRRRTLEVELAASVEADVRAEVETRYEALSAQNTELDETLSKLTVEKASLERTVAELADRRDRTQREIRSLTANVASLIEVHEDGREVKADRLIQDIEKVLRGEKPAVSRVLHGPPRSELPTFDYDLAPVPWERLNQELGAAASQHGFEPRDIETLDLLARSGEVLLLCPDVAGAVLRCYASVVAQGGFAVQSLDPSTIGYDDLWRSPARGTPTPLSRAWAACANDPSVARMVLLEGIERTPLDLWIHPLIATLRAQERPKNLLVFLSMATATIDRDRSVANLSELVVPFKTQGPTELNPDFLKNLLGDEDEPGLWFDFRAKPAVARNEIGSLMSAEFGPSGKKRMPLALRASVAARGTGIFDVEKTVRILCENLDASPADAADRIGSLELGREYLRTLSN</sequence>
<reference evidence="2 3" key="1">
    <citation type="submission" date="2019-01" db="EMBL/GenBank/DDBJ databases">
        <title>Genomic insights into the origins and evolution of symbiotic genes in the Phaseolus vulgaris microsymbionts.</title>
        <authorList>
            <person name="Tong W."/>
        </authorList>
    </citation>
    <scope>NUCLEOTIDE SEQUENCE [LARGE SCALE GENOMIC DNA]</scope>
    <source>
        <strain evidence="2 3">FH23</strain>
    </source>
</reference>
<dbReference type="RefSeq" id="WP_054185672.1">
    <property type="nucleotide sequence ID" value="NZ_CP034998.1"/>
</dbReference>
<name>A0AAE5TX02_9HYPH</name>
<evidence type="ECO:0000313" key="3">
    <source>
        <dbReference type="Proteomes" id="UP000220927"/>
    </source>
</evidence>
<organism evidence="2 3">
    <name type="scientific">Rhizobium acidisoli</name>
    <dbReference type="NCBI Taxonomy" id="1538158"/>
    <lineage>
        <taxon>Bacteria</taxon>
        <taxon>Pseudomonadati</taxon>
        <taxon>Pseudomonadota</taxon>
        <taxon>Alphaproteobacteria</taxon>
        <taxon>Hyphomicrobiales</taxon>
        <taxon>Rhizobiaceae</taxon>
        <taxon>Rhizobium/Agrobacterium group</taxon>
        <taxon>Rhizobium</taxon>
    </lineage>
</organism>
<dbReference type="Proteomes" id="UP000220927">
    <property type="component" value="Chromosome"/>
</dbReference>
<evidence type="ECO:0000256" key="1">
    <source>
        <dbReference type="SAM" id="Coils"/>
    </source>
</evidence>
<feature type="coiled-coil region" evidence="1">
    <location>
        <begin position="306"/>
        <end position="368"/>
    </location>
</feature>
<dbReference type="AlphaFoldDB" id="A0AAE5TX02"/>
<dbReference type="Gene3D" id="1.20.5.1000">
    <property type="entry name" value="arf6 gtpase in complex with a specific effector, jip4"/>
    <property type="match status" value="1"/>
</dbReference>